<feature type="binding site" evidence="3">
    <location>
        <begin position="49"/>
        <end position="52"/>
    </location>
    <ligand>
        <name>FAD</name>
        <dbReference type="ChEBI" id="CHEBI:57692"/>
    </ligand>
</feature>
<dbReference type="InterPro" id="IPR007867">
    <property type="entry name" value="GMC_OxRtase_C"/>
</dbReference>
<organism evidence="6 7">
    <name type="scientific">Delitschia confertaspora ATCC 74209</name>
    <dbReference type="NCBI Taxonomy" id="1513339"/>
    <lineage>
        <taxon>Eukaryota</taxon>
        <taxon>Fungi</taxon>
        <taxon>Dikarya</taxon>
        <taxon>Ascomycota</taxon>
        <taxon>Pezizomycotina</taxon>
        <taxon>Dothideomycetes</taxon>
        <taxon>Pleosporomycetidae</taxon>
        <taxon>Pleosporales</taxon>
        <taxon>Delitschiaceae</taxon>
        <taxon>Delitschia</taxon>
    </lineage>
</organism>
<feature type="domain" description="Glucose-methanol-choline oxidoreductase N-terminal" evidence="4">
    <location>
        <begin position="31"/>
        <end position="269"/>
    </location>
</feature>
<gene>
    <name evidence="6" type="ORF">GQ43DRAFT_229539</name>
</gene>
<comment type="similarity">
    <text evidence="1">Belongs to the GMC oxidoreductase family.</text>
</comment>
<evidence type="ECO:0000259" key="4">
    <source>
        <dbReference type="Pfam" id="PF00732"/>
    </source>
</evidence>
<dbReference type="PIRSF" id="PIRSF000137">
    <property type="entry name" value="Alcohol_oxidase"/>
    <property type="match status" value="1"/>
</dbReference>
<keyword evidence="3" id="KW-0274">FAD</keyword>
<comment type="cofactor">
    <cofactor evidence="3">
        <name>FAD</name>
        <dbReference type="ChEBI" id="CHEBI:57692"/>
    </cofactor>
</comment>
<evidence type="ECO:0000256" key="2">
    <source>
        <dbReference type="PIRSR" id="PIRSR000137-1"/>
    </source>
</evidence>
<keyword evidence="3" id="KW-0285">Flavoprotein</keyword>
<dbReference type="EMBL" id="ML994295">
    <property type="protein sequence ID" value="KAF2196974.1"/>
    <property type="molecule type" value="Genomic_DNA"/>
</dbReference>
<evidence type="ECO:0000313" key="7">
    <source>
        <dbReference type="Proteomes" id="UP000799536"/>
    </source>
</evidence>
<evidence type="ECO:0000256" key="1">
    <source>
        <dbReference type="ARBA" id="ARBA00010790"/>
    </source>
</evidence>
<dbReference type="OrthoDB" id="269227at2759"/>
<dbReference type="SUPFAM" id="SSF54373">
    <property type="entry name" value="FAD-linked reductases, C-terminal domain"/>
    <property type="match status" value="1"/>
</dbReference>
<protein>
    <submittedName>
        <fullName evidence="6">Choline dehydrogenase</fullName>
    </submittedName>
</protein>
<reference evidence="6" key="1">
    <citation type="journal article" date="2020" name="Stud. Mycol.">
        <title>101 Dothideomycetes genomes: a test case for predicting lifestyles and emergence of pathogens.</title>
        <authorList>
            <person name="Haridas S."/>
            <person name="Albert R."/>
            <person name="Binder M."/>
            <person name="Bloem J."/>
            <person name="Labutti K."/>
            <person name="Salamov A."/>
            <person name="Andreopoulos B."/>
            <person name="Baker S."/>
            <person name="Barry K."/>
            <person name="Bills G."/>
            <person name="Bluhm B."/>
            <person name="Cannon C."/>
            <person name="Castanera R."/>
            <person name="Culley D."/>
            <person name="Daum C."/>
            <person name="Ezra D."/>
            <person name="Gonzalez J."/>
            <person name="Henrissat B."/>
            <person name="Kuo A."/>
            <person name="Liang C."/>
            <person name="Lipzen A."/>
            <person name="Lutzoni F."/>
            <person name="Magnuson J."/>
            <person name="Mondo S."/>
            <person name="Nolan M."/>
            <person name="Ohm R."/>
            <person name="Pangilinan J."/>
            <person name="Park H.-J."/>
            <person name="Ramirez L."/>
            <person name="Alfaro M."/>
            <person name="Sun H."/>
            <person name="Tritt A."/>
            <person name="Yoshinaga Y."/>
            <person name="Zwiers L.-H."/>
            <person name="Turgeon B."/>
            <person name="Goodwin S."/>
            <person name="Spatafora J."/>
            <person name="Crous P."/>
            <person name="Grigoriev I."/>
        </authorList>
    </citation>
    <scope>NUCLEOTIDE SEQUENCE</scope>
    <source>
        <strain evidence="6">ATCC 74209</strain>
    </source>
</reference>
<dbReference type="GO" id="GO:0050660">
    <property type="term" value="F:flavin adenine dinucleotide binding"/>
    <property type="evidence" value="ECO:0007669"/>
    <property type="project" value="InterPro"/>
</dbReference>
<dbReference type="InterPro" id="IPR012132">
    <property type="entry name" value="GMC_OxRdtase"/>
</dbReference>
<proteinExistence type="inferred from homology"/>
<sequence length="542" mass="58787">MPTNPVSRITGPSCARHYFNETSVPQPGLNNATTRYMLGAVVGGSSAVNGMVFDRGTKGDYNAWEELGNPGWGWDGLFPYFKKSSRFTPPNEEIAIKYGLTWDTAAYGDGPIYSNLAPFQWDTFKYLWDAWDDLNITGPKDHALGDALGRFWFPASQHPVNQTRSYARYGYYDPIKERDNYHLLIGHKAEKILLSPGKAAEGVVIYQRNHPDKKFRVKATKETILAAGGAHTSQLLELSGIGSKAVLDAAGIQQKVDLPGVGENFQDHPQAKLICNFTNDIWPNPTTLIENVTFQAEALAQYNAHKTGPLTLSLSNGGAFLPLNTTHSSPSSFLSKLLAQAADAYLPPNLPAPVVAGYVAQKLLLSKLFASGQVATYETPMNGVCSRTLILQKPLSRGRIHIDPTSPFGPPVIDFRVFSNPLDIELAIEAILFTRNYINTPTLAPLRPIETGPGPNITASDIRQLEEHVHATSGPTSFHVSGTAAMLPRELGGVVEPDLRVYGTEGLSVVDASIMPIIPGAHLSATVYAVAEKAADIIKGRA</sequence>
<accession>A0A9P4MLE1</accession>
<name>A0A9P4MLE1_9PLEO</name>
<evidence type="ECO:0000313" key="6">
    <source>
        <dbReference type="EMBL" id="KAF2196974.1"/>
    </source>
</evidence>
<keyword evidence="7" id="KW-1185">Reference proteome</keyword>
<feature type="active site" description="Proton donor" evidence="2">
    <location>
        <position position="479"/>
    </location>
</feature>
<evidence type="ECO:0000256" key="3">
    <source>
        <dbReference type="PIRSR" id="PIRSR000137-2"/>
    </source>
</evidence>
<dbReference type="SUPFAM" id="SSF51905">
    <property type="entry name" value="FAD/NAD(P)-binding domain"/>
    <property type="match status" value="1"/>
</dbReference>
<dbReference type="Gene3D" id="3.50.50.60">
    <property type="entry name" value="FAD/NAD(P)-binding domain"/>
    <property type="match status" value="1"/>
</dbReference>
<feature type="active site" description="Proton acceptor" evidence="2">
    <location>
        <position position="522"/>
    </location>
</feature>
<dbReference type="PANTHER" id="PTHR11552">
    <property type="entry name" value="GLUCOSE-METHANOL-CHOLINE GMC OXIDOREDUCTASE"/>
    <property type="match status" value="1"/>
</dbReference>
<dbReference type="PANTHER" id="PTHR11552:SF115">
    <property type="entry name" value="DEHYDROGENASE XPTC-RELATED"/>
    <property type="match status" value="1"/>
</dbReference>
<dbReference type="Gene3D" id="3.30.560.10">
    <property type="entry name" value="Glucose Oxidase, domain 3"/>
    <property type="match status" value="1"/>
</dbReference>
<dbReference type="InterPro" id="IPR000172">
    <property type="entry name" value="GMC_OxRdtase_N"/>
</dbReference>
<feature type="binding site" evidence="3">
    <location>
        <position position="41"/>
    </location>
    <ligand>
        <name>FAD</name>
        <dbReference type="ChEBI" id="CHEBI:57692"/>
    </ligand>
</feature>
<feature type="domain" description="Glucose-methanol-choline oxidoreductase C-terminal" evidence="5">
    <location>
        <begin position="394"/>
        <end position="531"/>
    </location>
</feature>
<dbReference type="Proteomes" id="UP000799536">
    <property type="component" value="Unassembled WGS sequence"/>
</dbReference>
<comment type="caution">
    <text evidence="6">The sequence shown here is derived from an EMBL/GenBank/DDBJ whole genome shotgun (WGS) entry which is preliminary data.</text>
</comment>
<dbReference type="InterPro" id="IPR036188">
    <property type="entry name" value="FAD/NAD-bd_sf"/>
</dbReference>
<dbReference type="Pfam" id="PF00732">
    <property type="entry name" value="GMC_oxred_N"/>
    <property type="match status" value="1"/>
</dbReference>
<dbReference type="Pfam" id="PF05199">
    <property type="entry name" value="GMC_oxred_C"/>
    <property type="match status" value="1"/>
</dbReference>
<dbReference type="GO" id="GO:0044550">
    <property type="term" value="P:secondary metabolite biosynthetic process"/>
    <property type="evidence" value="ECO:0007669"/>
    <property type="project" value="TreeGrafter"/>
</dbReference>
<evidence type="ECO:0000259" key="5">
    <source>
        <dbReference type="Pfam" id="PF05199"/>
    </source>
</evidence>
<dbReference type="AlphaFoldDB" id="A0A9P4MLE1"/>
<dbReference type="GO" id="GO:0016614">
    <property type="term" value="F:oxidoreductase activity, acting on CH-OH group of donors"/>
    <property type="evidence" value="ECO:0007669"/>
    <property type="project" value="InterPro"/>
</dbReference>